<dbReference type="Proteomes" id="UP000245207">
    <property type="component" value="Unassembled WGS sequence"/>
</dbReference>
<dbReference type="EMBL" id="PKPP01006471">
    <property type="protein sequence ID" value="PWA56395.1"/>
    <property type="molecule type" value="Genomic_DNA"/>
</dbReference>
<name>A0A2U1M569_ARTAN</name>
<dbReference type="PROSITE" id="PS50088">
    <property type="entry name" value="ANK_REPEAT"/>
    <property type="match status" value="2"/>
</dbReference>
<feature type="repeat" description="ANK" evidence="1">
    <location>
        <begin position="37"/>
        <end position="69"/>
    </location>
</feature>
<keyword evidence="1" id="KW-0040">ANK repeat</keyword>
<dbReference type="OrthoDB" id="1925304at2759"/>
<reference evidence="2 3" key="1">
    <citation type="journal article" date="2018" name="Mol. Plant">
        <title>The genome of Artemisia annua provides insight into the evolution of Asteraceae family and artemisinin biosynthesis.</title>
        <authorList>
            <person name="Shen Q."/>
            <person name="Zhang L."/>
            <person name="Liao Z."/>
            <person name="Wang S."/>
            <person name="Yan T."/>
            <person name="Shi P."/>
            <person name="Liu M."/>
            <person name="Fu X."/>
            <person name="Pan Q."/>
            <person name="Wang Y."/>
            <person name="Lv Z."/>
            <person name="Lu X."/>
            <person name="Zhang F."/>
            <person name="Jiang W."/>
            <person name="Ma Y."/>
            <person name="Chen M."/>
            <person name="Hao X."/>
            <person name="Li L."/>
            <person name="Tang Y."/>
            <person name="Lv G."/>
            <person name="Zhou Y."/>
            <person name="Sun X."/>
            <person name="Brodelius P.E."/>
            <person name="Rose J.K.C."/>
            <person name="Tang K."/>
        </authorList>
    </citation>
    <scope>NUCLEOTIDE SEQUENCE [LARGE SCALE GENOMIC DNA]</scope>
    <source>
        <strain evidence="3">cv. Huhao1</strain>
        <tissue evidence="2">Leaf</tissue>
    </source>
</reference>
<dbReference type="InterPro" id="IPR036770">
    <property type="entry name" value="Ankyrin_rpt-contain_sf"/>
</dbReference>
<evidence type="ECO:0000313" key="2">
    <source>
        <dbReference type="EMBL" id="PWA56395.1"/>
    </source>
</evidence>
<dbReference type="InterPro" id="IPR002110">
    <property type="entry name" value="Ankyrin_rpt"/>
</dbReference>
<dbReference type="SMART" id="SM00248">
    <property type="entry name" value="ANK"/>
    <property type="match status" value="2"/>
</dbReference>
<gene>
    <name evidence="2" type="ORF">CTI12_AA419240</name>
</gene>
<accession>A0A2U1M569</accession>
<dbReference type="PROSITE" id="PS50297">
    <property type="entry name" value="ANK_REP_REGION"/>
    <property type="match status" value="2"/>
</dbReference>
<dbReference type="PANTHER" id="PTHR47303:SF1">
    <property type="entry name" value="NF-KAPPA-B INHIBITOR BETA"/>
    <property type="match status" value="1"/>
</dbReference>
<dbReference type="PANTHER" id="PTHR47303">
    <property type="match status" value="1"/>
</dbReference>
<evidence type="ECO:0000313" key="3">
    <source>
        <dbReference type="Proteomes" id="UP000245207"/>
    </source>
</evidence>
<dbReference type="Pfam" id="PF12796">
    <property type="entry name" value="Ank_2"/>
    <property type="match status" value="1"/>
</dbReference>
<organism evidence="2 3">
    <name type="scientific">Artemisia annua</name>
    <name type="common">Sweet wormwood</name>
    <dbReference type="NCBI Taxonomy" id="35608"/>
    <lineage>
        <taxon>Eukaryota</taxon>
        <taxon>Viridiplantae</taxon>
        <taxon>Streptophyta</taxon>
        <taxon>Embryophyta</taxon>
        <taxon>Tracheophyta</taxon>
        <taxon>Spermatophyta</taxon>
        <taxon>Magnoliopsida</taxon>
        <taxon>eudicotyledons</taxon>
        <taxon>Gunneridae</taxon>
        <taxon>Pentapetalae</taxon>
        <taxon>asterids</taxon>
        <taxon>campanulids</taxon>
        <taxon>Asterales</taxon>
        <taxon>Asteraceae</taxon>
        <taxon>Asteroideae</taxon>
        <taxon>Anthemideae</taxon>
        <taxon>Artemisiinae</taxon>
        <taxon>Artemisia</taxon>
    </lineage>
</organism>
<dbReference type="SUPFAM" id="SSF48403">
    <property type="entry name" value="Ankyrin repeat"/>
    <property type="match status" value="1"/>
</dbReference>
<feature type="repeat" description="ANK" evidence="1">
    <location>
        <begin position="72"/>
        <end position="104"/>
    </location>
</feature>
<evidence type="ECO:0000256" key="1">
    <source>
        <dbReference type="PROSITE-ProRule" id="PRU00023"/>
    </source>
</evidence>
<keyword evidence="3" id="KW-1185">Reference proteome</keyword>
<sequence>MTNRKELYDANIEGHWWKIKSILKNGKGATKLVISDNGDTLLHLAVRKGKNNFMKELLKFIGNEEIESKTFEGHTTLHIAAIVGNKDAAKLLVEKRKELLVNKDHKSNILVMSAYWSNQVNTFVYLWEAMNDKGF</sequence>
<dbReference type="Gene3D" id="1.25.40.20">
    <property type="entry name" value="Ankyrin repeat-containing domain"/>
    <property type="match status" value="1"/>
</dbReference>
<comment type="caution">
    <text evidence="2">The sequence shown here is derived from an EMBL/GenBank/DDBJ whole genome shotgun (WGS) entry which is preliminary data.</text>
</comment>
<protein>
    <submittedName>
        <fullName evidence="2">Ankyrin repeat-containing protein</fullName>
    </submittedName>
</protein>
<dbReference type="AlphaFoldDB" id="A0A2U1M569"/>
<proteinExistence type="predicted"/>